<feature type="region of interest" description="Disordered" evidence="1">
    <location>
        <begin position="394"/>
        <end position="440"/>
    </location>
</feature>
<dbReference type="EMBL" id="CAJVAP010000025">
    <property type="protein sequence ID" value="CAG7616796.1"/>
    <property type="molecule type" value="Genomic_DNA"/>
</dbReference>
<protein>
    <submittedName>
        <fullName evidence="3">Uncharacterized protein</fullName>
    </submittedName>
</protein>
<accession>A0A916JZM3</accession>
<evidence type="ECO:0000256" key="2">
    <source>
        <dbReference type="SAM" id="SignalP"/>
    </source>
</evidence>
<keyword evidence="4" id="KW-1185">Reference proteome</keyword>
<dbReference type="Proteomes" id="UP000693892">
    <property type="component" value="Unassembled WGS sequence"/>
</dbReference>
<reference evidence="3" key="1">
    <citation type="submission" date="2021-06" db="EMBL/GenBank/DDBJ databases">
        <authorList>
            <person name="Criscuolo A."/>
        </authorList>
    </citation>
    <scope>NUCLEOTIDE SEQUENCE</scope>
    <source>
        <strain evidence="3">CIP111803</strain>
    </source>
</reference>
<gene>
    <name evidence="3" type="ORF">LEUCIP111803_02026</name>
</gene>
<keyword evidence="2" id="KW-0732">Signal</keyword>
<proteinExistence type="predicted"/>
<evidence type="ECO:0000313" key="4">
    <source>
        <dbReference type="Proteomes" id="UP000693892"/>
    </source>
</evidence>
<name>A0A916JZM3_9MICO</name>
<comment type="caution">
    <text evidence="3">The sequence shown here is derived from an EMBL/GenBank/DDBJ whole genome shotgun (WGS) entry which is preliminary data.</text>
</comment>
<evidence type="ECO:0000256" key="1">
    <source>
        <dbReference type="SAM" id="MobiDB-lite"/>
    </source>
</evidence>
<evidence type="ECO:0000313" key="3">
    <source>
        <dbReference type="EMBL" id="CAG7616796.1"/>
    </source>
</evidence>
<feature type="compositionally biased region" description="Basic and acidic residues" evidence="1">
    <location>
        <begin position="394"/>
        <end position="410"/>
    </location>
</feature>
<sequence length="440" mass="47384">MVDRMTPGGECSGLRIGARRAASASAALALAAALALSFAGCSAETVMQAQKAVGESEAAPALAGQIEPFGGIVFDESADGGSGMPKAGAGNETSRVPRIHLTIASPDVELTRFGETKKGYPVECVKSGGASLGLPISSASVAAGGTAESCVQSKGNEVISQELTYRLPGTNQLFWVYAKATPLLGAQDELQCAIIDPGTWKAVKKSDYRCDLRWMQDDHLNPMPRVRVTKKPTTVITDGAEAQRLLEKYCSKGEPECSYRATRQEIVETPGSQWNVLDVYNNCGPDRHESAKHQFIEEKSLGMQATFSVEKTWTFNIKIVKLAVSTKYSHAWSAENKVTISVENSVPWGYANIFYLQPTYLEIDGDFTIKTDDGSYVIRDANFRLPVNPDWRDEDGRRYSSAEKHARGVKIDCPAKPTQGSSGTKMLDGSAAPTADTLAP</sequence>
<dbReference type="AlphaFoldDB" id="A0A916JZM3"/>
<dbReference type="RefSeq" id="WP_218115962.1">
    <property type="nucleotide sequence ID" value="NZ_CAJVAP010000025.1"/>
</dbReference>
<organism evidence="3 4">
    <name type="scientific">Leucobacter soli</name>
    <dbReference type="NCBI Taxonomy" id="2812850"/>
    <lineage>
        <taxon>Bacteria</taxon>
        <taxon>Bacillati</taxon>
        <taxon>Actinomycetota</taxon>
        <taxon>Actinomycetes</taxon>
        <taxon>Micrococcales</taxon>
        <taxon>Microbacteriaceae</taxon>
        <taxon>Leucobacter</taxon>
    </lineage>
</organism>
<feature type="signal peptide" evidence="2">
    <location>
        <begin position="1"/>
        <end position="43"/>
    </location>
</feature>
<feature type="chain" id="PRO_5038460798" evidence="2">
    <location>
        <begin position="44"/>
        <end position="440"/>
    </location>
</feature>